<comment type="similarity">
    <text evidence="1">Belongs to the remorin family.</text>
</comment>
<evidence type="ECO:0000313" key="5">
    <source>
        <dbReference type="Proteomes" id="UP000489600"/>
    </source>
</evidence>
<evidence type="ECO:0000259" key="3">
    <source>
        <dbReference type="Pfam" id="PF03763"/>
    </source>
</evidence>
<evidence type="ECO:0000313" key="4">
    <source>
        <dbReference type="EMBL" id="VVB11964.1"/>
    </source>
</evidence>
<name>A0A565CEC1_9BRAS</name>
<reference evidence="4" key="1">
    <citation type="submission" date="2019-07" db="EMBL/GenBank/DDBJ databases">
        <authorList>
            <person name="Dittberner H."/>
        </authorList>
    </citation>
    <scope>NUCLEOTIDE SEQUENCE [LARGE SCALE GENOMIC DNA]</scope>
</reference>
<dbReference type="PANTHER" id="PTHR31775:SF31">
    <property type="entry name" value="REMORIN-LIKE"/>
    <property type="match status" value="1"/>
</dbReference>
<keyword evidence="2" id="KW-0175">Coiled coil</keyword>
<feature type="domain" description="Remorin C-terminal" evidence="3">
    <location>
        <begin position="14"/>
        <end position="116"/>
    </location>
</feature>
<sequence length="147" mass="16984">MLRRRKLADMSKEERLSILRAYENNEKSKAQSKAEKKISDILAWEDNKKTAVEAQLKKFEEKIEKKKAQYAEKMKNKVAAIHKEAEERRAMIAAKRGEEILKTRIMGAKCRHTGFDPNATCGCFQEFSASKCSKRSLFSLKWLVLLS</sequence>
<evidence type="ECO:0000256" key="1">
    <source>
        <dbReference type="ARBA" id="ARBA00005711"/>
    </source>
</evidence>
<dbReference type="PANTHER" id="PTHR31775">
    <property type="entry name" value="OS02G0117200 PROTEIN"/>
    <property type="match status" value="1"/>
</dbReference>
<dbReference type="EMBL" id="CABITT030000007">
    <property type="protein sequence ID" value="VVB11964.1"/>
    <property type="molecule type" value="Genomic_DNA"/>
</dbReference>
<dbReference type="Pfam" id="PF03763">
    <property type="entry name" value="Remorin_C"/>
    <property type="match status" value="1"/>
</dbReference>
<proteinExistence type="inferred from homology"/>
<keyword evidence="5" id="KW-1185">Reference proteome</keyword>
<dbReference type="Proteomes" id="UP000489600">
    <property type="component" value="Unassembled WGS sequence"/>
</dbReference>
<accession>A0A565CEC1</accession>
<feature type="coiled-coil region" evidence="2">
    <location>
        <begin position="49"/>
        <end position="76"/>
    </location>
</feature>
<dbReference type="AlphaFoldDB" id="A0A565CEC1"/>
<dbReference type="OrthoDB" id="684343at2759"/>
<organism evidence="4 5">
    <name type="scientific">Arabis nemorensis</name>
    <dbReference type="NCBI Taxonomy" id="586526"/>
    <lineage>
        <taxon>Eukaryota</taxon>
        <taxon>Viridiplantae</taxon>
        <taxon>Streptophyta</taxon>
        <taxon>Embryophyta</taxon>
        <taxon>Tracheophyta</taxon>
        <taxon>Spermatophyta</taxon>
        <taxon>Magnoliopsida</taxon>
        <taxon>eudicotyledons</taxon>
        <taxon>Gunneridae</taxon>
        <taxon>Pentapetalae</taxon>
        <taxon>rosids</taxon>
        <taxon>malvids</taxon>
        <taxon>Brassicales</taxon>
        <taxon>Brassicaceae</taxon>
        <taxon>Arabideae</taxon>
        <taxon>Arabis</taxon>
    </lineage>
</organism>
<gene>
    <name evidence="4" type="ORF">ANE_LOCUS22408</name>
</gene>
<dbReference type="InterPro" id="IPR005516">
    <property type="entry name" value="Remorin_C"/>
</dbReference>
<evidence type="ECO:0000256" key="2">
    <source>
        <dbReference type="SAM" id="Coils"/>
    </source>
</evidence>
<comment type="caution">
    <text evidence="4">The sequence shown here is derived from an EMBL/GenBank/DDBJ whole genome shotgun (WGS) entry which is preliminary data.</text>
</comment>
<protein>
    <recommendedName>
        <fullName evidence="3">Remorin C-terminal domain-containing protein</fullName>
    </recommendedName>
</protein>